<organism evidence="2 3">
    <name type="scientific">Chitinophaga barathri</name>
    <dbReference type="NCBI Taxonomy" id="1647451"/>
    <lineage>
        <taxon>Bacteria</taxon>
        <taxon>Pseudomonadati</taxon>
        <taxon>Bacteroidota</taxon>
        <taxon>Chitinophagia</taxon>
        <taxon>Chitinophagales</taxon>
        <taxon>Chitinophagaceae</taxon>
        <taxon>Chitinophaga</taxon>
    </lineage>
</organism>
<evidence type="ECO:0000313" key="2">
    <source>
        <dbReference type="EMBL" id="RPD39073.1"/>
    </source>
</evidence>
<dbReference type="Proteomes" id="UP000279089">
    <property type="component" value="Unassembled WGS sequence"/>
</dbReference>
<feature type="transmembrane region" description="Helical" evidence="1">
    <location>
        <begin position="74"/>
        <end position="94"/>
    </location>
</feature>
<dbReference type="AlphaFoldDB" id="A0A3N4MUF3"/>
<comment type="caution">
    <text evidence="2">The sequence shown here is derived from an EMBL/GenBank/DDBJ whole genome shotgun (WGS) entry which is preliminary data.</text>
</comment>
<keyword evidence="1" id="KW-0472">Membrane</keyword>
<dbReference type="InterPro" id="IPR025635">
    <property type="entry name" value="DUF4293"/>
</dbReference>
<dbReference type="OrthoDB" id="594989at2"/>
<proteinExistence type="predicted"/>
<gene>
    <name evidence="2" type="ORF">EG028_20865</name>
</gene>
<feature type="transmembrane region" description="Helical" evidence="1">
    <location>
        <begin position="45"/>
        <end position="67"/>
    </location>
</feature>
<accession>A0A3N4MUF3</accession>
<protein>
    <submittedName>
        <fullName evidence="2">DUF4293 family protein</fullName>
    </submittedName>
</protein>
<sequence>MIQRIQSLFLLLAAIAGGAMGSFDLWKATLTRGATTAVETFNATSSYLIFTVLMVSTILSLVTIFLYKKRKLQFRLTVLNILLAIGILALIYFKVQDTANALQSSGAIIVRANYLLPAFLPVVMVVCLFLAARGIYKDEKLIKSLDRLR</sequence>
<dbReference type="RefSeq" id="WP_120518224.1">
    <property type="nucleotide sequence ID" value="NZ_QXZY01000012.1"/>
</dbReference>
<reference evidence="3" key="1">
    <citation type="submission" date="2018-11" db="EMBL/GenBank/DDBJ databases">
        <title>Chitinophaga lutea sp.nov., isolate from arsenic contaminated soil.</title>
        <authorList>
            <person name="Zong Y."/>
        </authorList>
    </citation>
    <scope>NUCLEOTIDE SEQUENCE [LARGE SCALE GENOMIC DNA]</scope>
    <source>
        <strain evidence="3">YLT18</strain>
    </source>
</reference>
<keyword evidence="1" id="KW-1133">Transmembrane helix</keyword>
<evidence type="ECO:0000313" key="3">
    <source>
        <dbReference type="Proteomes" id="UP000279089"/>
    </source>
</evidence>
<name>A0A3N4MUF3_9BACT</name>
<keyword evidence="3" id="KW-1185">Reference proteome</keyword>
<dbReference type="EMBL" id="RMBX01000012">
    <property type="protein sequence ID" value="RPD39073.1"/>
    <property type="molecule type" value="Genomic_DNA"/>
</dbReference>
<evidence type="ECO:0000256" key="1">
    <source>
        <dbReference type="SAM" id="Phobius"/>
    </source>
</evidence>
<keyword evidence="1" id="KW-0812">Transmembrane</keyword>
<feature type="transmembrane region" description="Helical" evidence="1">
    <location>
        <begin position="114"/>
        <end position="136"/>
    </location>
</feature>
<dbReference type="Pfam" id="PF14126">
    <property type="entry name" value="DUF4293"/>
    <property type="match status" value="1"/>
</dbReference>